<evidence type="ECO:0000313" key="6">
    <source>
        <dbReference type="EMBL" id="ALO45995.1"/>
    </source>
</evidence>
<keyword evidence="3" id="KW-0804">Transcription</keyword>
<dbReference type="InterPro" id="IPR023772">
    <property type="entry name" value="DNA-bd_HTH_TetR-type_CS"/>
</dbReference>
<dbReference type="PRINTS" id="PR00455">
    <property type="entry name" value="HTHTETR"/>
</dbReference>
<dbReference type="InterPro" id="IPR009057">
    <property type="entry name" value="Homeodomain-like_sf"/>
</dbReference>
<dbReference type="FunFam" id="1.10.10.60:FF:000141">
    <property type="entry name" value="TetR family transcriptional regulator"/>
    <property type="match status" value="1"/>
</dbReference>
<dbReference type="KEGG" id="pspi:PS2015_1338"/>
<feature type="domain" description="HTH tetR-type" evidence="5">
    <location>
        <begin position="20"/>
        <end position="80"/>
    </location>
</feature>
<dbReference type="InterPro" id="IPR036271">
    <property type="entry name" value="Tet_transcr_reg_TetR-rel_C_sf"/>
</dbReference>
<evidence type="ECO:0000259" key="5">
    <source>
        <dbReference type="PROSITE" id="PS50977"/>
    </source>
</evidence>
<reference evidence="6 7" key="1">
    <citation type="submission" date="2015-11" db="EMBL/GenBank/DDBJ databases">
        <authorList>
            <person name="Zhang Y."/>
            <person name="Guo Z."/>
        </authorList>
    </citation>
    <scope>NUCLEOTIDE SEQUENCE [LARGE SCALE GENOMIC DNA]</scope>
    <source>
        <strain evidence="6 7">KCTC 32221</strain>
    </source>
</reference>
<evidence type="ECO:0000313" key="7">
    <source>
        <dbReference type="Proteomes" id="UP000065641"/>
    </source>
</evidence>
<dbReference type="Gene3D" id="1.10.357.10">
    <property type="entry name" value="Tetracycline Repressor, domain 2"/>
    <property type="match status" value="1"/>
</dbReference>
<dbReference type="InterPro" id="IPR001647">
    <property type="entry name" value="HTH_TetR"/>
</dbReference>
<dbReference type="Proteomes" id="UP000065641">
    <property type="component" value="Chromosome"/>
</dbReference>
<keyword evidence="1" id="KW-0805">Transcription regulation</keyword>
<dbReference type="SUPFAM" id="SSF46689">
    <property type="entry name" value="Homeodomain-like"/>
    <property type="match status" value="1"/>
</dbReference>
<sequence length="218" mass="24596">MTQTKATADLADRRRLLEKKARYEAIVDAAEQMFFSQGFEHTTMDDIARRAQLSRALLYVYFRDKAAIMRAIMLRAAQMLLSRFKKALEQGQDGVAQIEGIGRAYYLFSQQLPDYFDVLTNVSTFPEPEIADELQHEMLSCRHDINQTMVAALLNGLEDGTLSRDKIVDPLQTAFYLQGALHGVIMQTRRACCEPGSFADADALVRYTIKSLTTSIQA</sequence>
<dbReference type="PATRIC" id="fig|1249552.3.peg.1342"/>
<accession>A0A0S2KCH3</accession>
<keyword evidence="7" id="KW-1185">Reference proteome</keyword>
<evidence type="ECO:0000256" key="1">
    <source>
        <dbReference type="ARBA" id="ARBA00023015"/>
    </source>
</evidence>
<dbReference type="AlphaFoldDB" id="A0A0S2KCH3"/>
<dbReference type="GO" id="GO:0003700">
    <property type="term" value="F:DNA-binding transcription factor activity"/>
    <property type="evidence" value="ECO:0007669"/>
    <property type="project" value="TreeGrafter"/>
</dbReference>
<evidence type="ECO:0000256" key="2">
    <source>
        <dbReference type="ARBA" id="ARBA00023125"/>
    </source>
</evidence>
<dbReference type="InterPro" id="IPR050109">
    <property type="entry name" value="HTH-type_TetR-like_transc_reg"/>
</dbReference>
<keyword evidence="2 4" id="KW-0238">DNA-binding</keyword>
<name>A0A0S2KCH3_9GAMM</name>
<dbReference type="EMBL" id="CP013189">
    <property type="protein sequence ID" value="ALO45995.1"/>
    <property type="molecule type" value="Genomic_DNA"/>
</dbReference>
<dbReference type="GO" id="GO:0000976">
    <property type="term" value="F:transcription cis-regulatory region binding"/>
    <property type="evidence" value="ECO:0007669"/>
    <property type="project" value="TreeGrafter"/>
</dbReference>
<gene>
    <name evidence="6" type="ORF">PS2015_1338</name>
</gene>
<dbReference type="PANTHER" id="PTHR30055:SF234">
    <property type="entry name" value="HTH-TYPE TRANSCRIPTIONAL REGULATOR BETI"/>
    <property type="match status" value="1"/>
</dbReference>
<evidence type="ECO:0000256" key="3">
    <source>
        <dbReference type="ARBA" id="ARBA00023163"/>
    </source>
</evidence>
<dbReference type="PROSITE" id="PS01081">
    <property type="entry name" value="HTH_TETR_1"/>
    <property type="match status" value="1"/>
</dbReference>
<organism evidence="6 7">
    <name type="scientific">Pseudohongiella spirulinae</name>
    <dbReference type="NCBI Taxonomy" id="1249552"/>
    <lineage>
        <taxon>Bacteria</taxon>
        <taxon>Pseudomonadati</taxon>
        <taxon>Pseudomonadota</taxon>
        <taxon>Gammaproteobacteria</taxon>
        <taxon>Pseudomonadales</taxon>
        <taxon>Pseudohongiellaceae</taxon>
        <taxon>Pseudohongiella</taxon>
    </lineage>
</organism>
<dbReference type="Pfam" id="PF00440">
    <property type="entry name" value="TetR_N"/>
    <property type="match status" value="1"/>
</dbReference>
<dbReference type="PROSITE" id="PS50977">
    <property type="entry name" value="HTH_TETR_2"/>
    <property type="match status" value="1"/>
</dbReference>
<protein>
    <submittedName>
        <fullName evidence="6">TetR family transcriptional regulator</fullName>
    </submittedName>
</protein>
<dbReference type="Gene3D" id="1.10.10.60">
    <property type="entry name" value="Homeodomain-like"/>
    <property type="match status" value="1"/>
</dbReference>
<dbReference type="RefSeq" id="WP_058021482.1">
    <property type="nucleotide sequence ID" value="NZ_CP013189.1"/>
</dbReference>
<dbReference type="SUPFAM" id="SSF48498">
    <property type="entry name" value="Tetracyclin repressor-like, C-terminal domain"/>
    <property type="match status" value="1"/>
</dbReference>
<feature type="DNA-binding region" description="H-T-H motif" evidence="4">
    <location>
        <begin position="43"/>
        <end position="62"/>
    </location>
</feature>
<evidence type="ECO:0000256" key="4">
    <source>
        <dbReference type="PROSITE-ProRule" id="PRU00335"/>
    </source>
</evidence>
<dbReference type="PANTHER" id="PTHR30055">
    <property type="entry name" value="HTH-TYPE TRANSCRIPTIONAL REGULATOR RUTR"/>
    <property type="match status" value="1"/>
</dbReference>
<dbReference type="STRING" id="1249552.PS2015_1338"/>
<proteinExistence type="predicted"/>